<dbReference type="PANTHER" id="PTHR31145">
    <property type="entry name" value="INTEGRAL MEMBRANE PROTEIN (AFU_ORTHOLOGUE AFUA_7G01610)"/>
    <property type="match status" value="1"/>
</dbReference>
<feature type="transmembrane region" description="Helical" evidence="8">
    <location>
        <begin position="567"/>
        <end position="596"/>
    </location>
</feature>
<comment type="subcellular location">
    <subcellularLocation>
        <location evidence="1">Membrane</location>
        <topology evidence="1">Multi-pass membrane protein</topology>
    </subcellularLocation>
</comment>
<gene>
    <name evidence="12" type="ORF">H2200_012314</name>
</gene>
<dbReference type="SMART" id="SM01320">
    <property type="entry name" value="TRP_N"/>
    <property type="match status" value="1"/>
</dbReference>
<dbReference type="PANTHER" id="PTHR31145:SF5">
    <property type="entry name" value="DUF907 DOMAIN PROTEIN (AFU_ORTHOLOGUE AFUA_2G06100)"/>
    <property type="match status" value="1"/>
</dbReference>
<evidence type="ECO:0000256" key="6">
    <source>
        <dbReference type="ARBA" id="ARBA00023136"/>
    </source>
</evidence>
<dbReference type="Pfam" id="PF14558">
    <property type="entry name" value="TRP_N"/>
    <property type="match status" value="1"/>
</dbReference>
<evidence type="ECO:0000256" key="4">
    <source>
        <dbReference type="ARBA" id="ARBA00022729"/>
    </source>
</evidence>
<dbReference type="AlphaFoldDB" id="A0AA39CCA2"/>
<keyword evidence="13" id="KW-1185">Reference proteome</keyword>
<evidence type="ECO:0000259" key="11">
    <source>
        <dbReference type="SMART" id="SM01320"/>
    </source>
</evidence>
<evidence type="ECO:0000256" key="9">
    <source>
        <dbReference type="SAM" id="SignalP"/>
    </source>
</evidence>
<dbReference type="EMBL" id="JAPDRK010000023">
    <property type="protein sequence ID" value="KAJ9603019.1"/>
    <property type="molecule type" value="Genomic_DNA"/>
</dbReference>
<dbReference type="InterPro" id="IPR040241">
    <property type="entry name" value="TRP_Flc/Pkd2-like"/>
</dbReference>
<feature type="region of interest" description="Disordered" evidence="7">
    <location>
        <begin position="658"/>
        <end position="712"/>
    </location>
</feature>
<feature type="domain" description="MD-2-related lipid-recognition" evidence="10">
    <location>
        <begin position="29"/>
        <end position="156"/>
    </location>
</feature>
<keyword evidence="6 8" id="KW-0472">Membrane</keyword>
<evidence type="ECO:0000313" key="12">
    <source>
        <dbReference type="EMBL" id="KAJ9603019.1"/>
    </source>
</evidence>
<evidence type="ECO:0000256" key="1">
    <source>
        <dbReference type="ARBA" id="ARBA00004141"/>
    </source>
</evidence>
<dbReference type="Pfam" id="PF06011">
    <property type="entry name" value="TRP"/>
    <property type="match status" value="1"/>
</dbReference>
<evidence type="ECO:0000313" key="13">
    <source>
        <dbReference type="Proteomes" id="UP001172673"/>
    </source>
</evidence>
<feature type="domain" description="ML-like" evidence="11">
    <location>
        <begin position="22"/>
        <end position="163"/>
    </location>
</feature>
<comment type="caution">
    <text evidence="12">The sequence shown here is derived from an EMBL/GenBank/DDBJ whole genome shotgun (WGS) entry which is preliminary data.</text>
</comment>
<feature type="transmembrane region" description="Helical" evidence="8">
    <location>
        <begin position="479"/>
        <end position="499"/>
    </location>
</feature>
<protein>
    <recommendedName>
        <fullName evidence="14">ML-like domain-containing protein</fullName>
    </recommendedName>
</protein>
<feature type="transmembrane region" description="Helical" evidence="8">
    <location>
        <begin position="536"/>
        <end position="555"/>
    </location>
</feature>
<feature type="region of interest" description="Disordered" evidence="7">
    <location>
        <begin position="619"/>
        <end position="640"/>
    </location>
</feature>
<comment type="similarity">
    <text evidence="2">Belongs to the transient receptor potential (TRP) ion channel family.</text>
</comment>
<organism evidence="12 13">
    <name type="scientific">Cladophialophora chaetospira</name>
    <dbReference type="NCBI Taxonomy" id="386627"/>
    <lineage>
        <taxon>Eukaryota</taxon>
        <taxon>Fungi</taxon>
        <taxon>Dikarya</taxon>
        <taxon>Ascomycota</taxon>
        <taxon>Pezizomycotina</taxon>
        <taxon>Eurotiomycetes</taxon>
        <taxon>Chaetothyriomycetidae</taxon>
        <taxon>Chaetothyriales</taxon>
        <taxon>Herpotrichiellaceae</taxon>
        <taxon>Cladophialophora</taxon>
    </lineage>
</organism>
<feature type="transmembrane region" description="Helical" evidence="8">
    <location>
        <begin position="339"/>
        <end position="370"/>
    </location>
</feature>
<name>A0AA39CCA2_9EURO</name>
<reference evidence="12" key="1">
    <citation type="submission" date="2022-10" db="EMBL/GenBank/DDBJ databases">
        <title>Culturing micro-colonial fungi from biological soil crusts in the Mojave desert and describing Neophaeococcomyces mojavensis, and introducing the new genera and species Taxawa tesnikishii.</title>
        <authorList>
            <person name="Kurbessoian T."/>
            <person name="Stajich J.E."/>
        </authorList>
    </citation>
    <scope>NUCLEOTIDE SEQUENCE</scope>
    <source>
        <strain evidence="12">TK_41</strain>
    </source>
</reference>
<evidence type="ECO:0000256" key="8">
    <source>
        <dbReference type="SAM" id="Phobius"/>
    </source>
</evidence>
<dbReference type="InterPro" id="IPR010308">
    <property type="entry name" value="TRP_C"/>
</dbReference>
<keyword evidence="3 8" id="KW-0812">Transmembrane</keyword>
<evidence type="ECO:0000256" key="2">
    <source>
        <dbReference type="ARBA" id="ARBA00010642"/>
    </source>
</evidence>
<dbReference type="InterPro" id="IPR003172">
    <property type="entry name" value="ML_dom"/>
</dbReference>
<dbReference type="InterPro" id="IPR032800">
    <property type="entry name" value="TRP_N"/>
</dbReference>
<keyword evidence="5 8" id="KW-1133">Transmembrane helix</keyword>
<feature type="chain" id="PRO_5041364831" description="ML-like domain-containing protein" evidence="9">
    <location>
        <begin position="21"/>
        <end position="712"/>
    </location>
</feature>
<sequence>MWRTSTIALASLALLPSVLGTDILHTNGFSNCKTGTSTVKVNNVDISFDKSTNNVDFDVSGTSTEEQFVTAELIVTAYGIKVYNNTFDPCSDDTKVDQLCPVPEGTFSANGSQAIPSEYLSKIPSIAFSLPDLDGNAQMVLKAKDGTEVACVQSTVSNGKSADVPAVSYVAAAIAAGALAVSLIGAAASGAHPGTSTSSPGFFEVMWWFQGMAMNGMHSVNYPGVYRSFSKNFAFSTGLVSWGGLQTSIDSFRSHTGGNLTNNSYDYLKNATLVYPDGTTTTTTSGIAKRALDLVARQINTSVNGTGAESGNSTSKESHLVQGIQGYVEQLTIPQSNTFITVLVLFAIVILAIVVSILLFKVILEAWALFGKFPKSLTTFRKEYWRIMFQTITNLIFLLYGVWTLYCIFQFTHGDSWAAKVLAGVTFAAFTALLAFYTWKIFSVVRKLKQLEGNAHALFENKETWKKYKLFYENYKRGYWWLFIPAIIYMFAKGCVLAAGDGHGLVQTIGQLAIEAIMLILLLWSRPYQRKSGNWINIIIQIVRVLSVVCILVFVEELGVAQTTKTITGVVLIAVQSGLTAILALLIVINSIISCFKENPHRKRRKAAEKHLSRDLEGDAFLMQPTPTSSPPRHGRKMSEAGGYDRFRALAVSRFGPQREESSEALVTGGADMGKSGYRSVSQGRSDHTGSPPPFSREPRLPDLAFENYRHK</sequence>
<accession>A0AA39CCA2</accession>
<feature type="transmembrane region" description="Helical" evidence="8">
    <location>
        <begin position="391"/>
        <end position="411"/>
    </location>
</feature>
<evidence type="ECO:0000259" key="10">
    <source>
        <dbReference type="SMART" id="SM00737"/>
    </source>
</evidence>
<dbReference type="GO" id="GO:0009272">
    <property type="term" value="P:fungal-type cell wall biogenesis"/>
    <property type="evidence" value="ECO:0007669"/>
    <property type="project" value="TreeGrafter"/>
</dbReference>
<feature type="transmembrane region" description="Helical" evidence="8">
    <location>
        <begin position="505"/>
        <end position="524"/>
    </location>
</feature>
<dbReference type="Proteomes" id="UP001172673">
    <property type="component" value="Unassembled WGS sequence"/>
</dbReference>
<feature type="transmembrane region" description="Helical" evidence="8">
    <location>
        <begin position="417"/>
        <end position="439"/>
    </location>
</feature>
<dbReference type="SMART" id="SM00737">
    <property type="entry name" value="ML"/>
    <property type="match status" value="1"/>
</dbReference>
<evidence type="ECO:0000256" key="5">
    <source>
        <dbReference type="ARBA" id="ARBA00022989"/>
    </source>
</evidence>
<dbReference type="GO" id="GO:0016020">
    <property type="term" value="C:membrane"/>
    <property type="evidence" value="ECO:0007669"/>
    <property type="project" value="UniProtKB-SubCell"/>
</dbReference>
<feature type="signal peptide" evidence="9">
    <location>
        <begin position="1"/>
        <end position="20"/>
    </location>
</feature>
<proteinExistence type="inferred from homology"/>
<keyword evidence="4 9" id="KW-0732">Signal</keyword>
<evidence type="ECO:0000256" key="7">
    <source>
        <dbReference type="SAM" id="MobiDB-lite"/>
    </source>
</evidence>
<evidence type="ECO:0008006" key="14">
    <source>
        <dbReference type="Google" id="ProtNLM"/>
    </source>
</evidence>
<dbReference type="GO" id="GO:0055085">
    <property type="term" value="P:transmembrane transport"/>
    <property type="evidence" value="ECO:0007669"/>
    <property type="project" value="TreeGrafter"/>
</dbReference>
<evidence type="ECO:0000256" key="3">
    <source>
        <dbReference type="ARBA" id="ARBA00022692"/>
    </source>
</evidence>